<dbReference type="Gene3D" id="3.30.420.10">
    <property type="entry name" value="Ribonuclease H-like superfamily/Ribonuclease H"/>
    <property type="match status" value="1"/>
</dbReference>
<dbReference type="GeneID" id="27719143"/>
<dbReference type="Gene3D" id="3.40.970.10">
    <property type="entry name" value="Ribonuclease H1, N-terminal domain"/>
    <property type="match status" value="2"/>
</dbReference>
<dbReference type="RefSeq" id="XP_016645930.1">
    <property type="nucleotide sequence ID" value="XM_016783656.1"/>
</dbReference>
<organism evidence="13 14">
    <name type="scientific">Pseudallescheria apiosperma</name>
    <name type="common">Scedosporium apiospermum</name>
    <dbReference type="NCBI Taxonomy" id="563466"/>
    <lineage>
        <taxon>Eukaryota</taxon>
        <taxon>Fungi</taxon>
        <taxon>Dikarya</taxon>
        <taxon>Ascomycota</taxon>
        <taxon>Pezizomycotina</taxon>
        <taxon>Sordariomycetes</taxon>
        <taxon>Hypocreomycetidae</taxon>
        <taxon>Microascales</taxon>
        <taxon>Microascaceae</taxon>
        <taxon>Scedosporium</taxon>
    </lineage>
</organism>
<dbReference type="FunFam" id="3.40.970.10:FF:000001">
    <property type="entry name" value="Ribonuclease H1"/>
    <property type="match status" value="1"/>
</dbReference>
<sequence>MSSTRKRPLVSSGSQVPGKKRKTDSAMQKFYAVRIGMRPGVYRTWEECQAQTAGFKGASYKSFLSLEEAQAFVAGKKIKSSTSPTEPPKFYAVAKGAFTGIFTDWDQASKAIKGQKGPKYKRFPTREEAVAFIKEWGDADAIAALGEEVSDAESDEESDEVDDDSERLEVEELSEVKKKKGKSVLSIWTDGSSLKNGRAGAAAGVGVFFGLGDTRNISERLHGEVQTNQRAELTAILRALHTVDADEAVQIITDSQYSINCATVWASSWEKNDWKTSNGESVKNQDLVKGIRERMKEREKAGGKTTFKWVKGHASDPGNHAADQLAVAGARKALW</sequence>
<dbReference type="KEGG" id="sapo:SAPIO_CDS0991"/>
<evidence type="ECO:0000256" key="2">
    <source>
        <dbReference type="ARBA" id="ARBA00001946"/>
    </source>
</evidence>
<comment type="function">
    <text evidence="10">Endonuclease that specifically degrades the RNA of RNA-DNA hybrids.</text>
</comment>
<dbReference type="PROSITE" id="PS50879">
    <property type="entry name" value="RNASE_H_1"/>
    <property type="match status" value="1"/>
</dbReference>
<comment type="cofactor">
    <cofactor evidence="2 10">
        <name>Mg(2+)</name>
        <dbReference type="ChEBI" id="CHEBI:18420"/>
    </cofactor>
</comment>
<evidence type="ECO:0000256" key="1">
    <source>
        <dbReference type="ARBA" id="ARBA00000077"/>
    </source>
</evidence>
<evidence type="ECO:0000256" key="11">
    <source>
        <dbReference type="SAM" id="MobiDB-lite"/>
    </source>
</evidence>
<evidence type="ECO:0000313" key="14">
    <source>
        <dbReference type="Proteomes" id="UP000028545"/>
    </source>
</evidence>
<feature type="region of interest" description="Disordered" evidence="11">
    <location>
        <begin position="1"/>
        <end position="25"/>
    </location>
</feature>
<dbReference type="AlphaFoldDB" id="A0A084GFL9"/>
<feature type="region of interest" description="Disordered" evidence="11">
    <location>
        <begin position="147"/>
        <end position="166"/>
    </location>
</feature>
<dbReference type="Pfam" id="PF00075">
    <property type="entry name" value="RNase_H"/>
    <property type="match status" value="1"/>
</dbReference>
<accession>A0A084GFL9</accession>
<dbReference type="InterPro" id="IPR009027">
    <property type="entry name" value="Ribosomal_bL9/RNase_H1_N"/>
</dbReference>
<dbReference type="InterPro" id="IPR002156">
    <property type="entry name" value="RNaseH_domain"/>
</dbReference>
<dbReference type="GO" id="GO:0003676">
    <property type="term" value="F:nucleic acid binding"/>
    <property type="evidence" value="ECO:0007669"/>
    <property type="project" value="UniProtKB-UniRule"/>
</dbReference>
<evidence type="ECO:0000256" key="5">
    <source>
        <dbReference type="ARBA" id="ARBA00022722"/>
    </source>
</evidence>
<dbReference type="VEuPathDB" id="FungiDB:SAPIO_CDS0991"/>
<dbReference type="HOGENOM" id="CLU_030894_0_5_1"/>
<feature type="domain" description="RNase H type-1" evidence="12">
    <location>
        <begin position="181"/>
        <end position="331"/>
    </location>
</feature>
<comment type="similarity">
    <text evidence="3 10">Belongs to the RNase H family.</text>
</comment>
<evidence type="ECO:0000256" key="10">
    <source>
        <dbReference type="PIRNR" id="PIRNR036852"/>
    </source>
</evidence>
<reference evidence="13 14" key="1">
    <citation type="journal article" date="2014" name="Genome Announc.">
        <title>Draft genome sequence of the pathogenic fungus Scedosporium apiospermum.</title>
        <authorList>
            <person name="Vandeputte P."/>
            <person name="Ghamrawi S."/>
            <person name="Rechenmann M."/>
            <person name="Iltis A."/>
            <person name="Giraud S."/>
            <person name="Fleury M."/>
            <person name="Thornton C."/>
            <person name="Delhaes L."/>
            <person name="Meyer W."/>
            <person name="Papon N."/>
            <person name="Bouchara J.P."/>
        </authorList>
    </citation>
    <scope>NUCLEOTIDE SEQUENCE [LARGE SCALE GENOMIC DNA]</scope>
    <source>
        <strain evidence="13 14">IHEM 14462</strain>
    </source>
</reference>
<keyword evidence="8 10" id="KW-0378">Hydrolase</keyword>
<dbReference type="FunFam" id="3.30.420.10:FF:000090">
    <property type="entry name" value="Ribonuclease H"/>
    <property type="match status" value="1"/>
</dbReference>
<evidence type="ECO:0000313" key="13">
    <source>
        <dbReference type="EMBL" id="KEZ46131.1"/>
    </source>
</evidence>
<dbReference type="InterPro" id="IPR011320">
    <property type="entry name" value="RNase_H1_N"/>
</dbReference>
<dbReference type="Pfam" id="PF01693">
    <property type="entry name" value="Cauli_VI"/>
    <property type="match status" value="2"/>
</dbReference>
<dbReference type="GO" id="GO:0000287">
    <property type="term" value="F:magnesium ion binding"/>
    <property type="evidence" value="ECO:0007669"/>
    <property type="project" value="UniProtKB-UniRule"/>
</dbReference>
<dbReference type="PANTHER" id="PTHR10642">
    <property type="entry name" value="RIBONUCLEASE H1"/>
    <property type="match status" value="1"/>
</dbReference>
<dbReference type="InterPro" id="IPR036397">
    <property type="entry name" value="RNaseH_sf"/>
</dbReference>
<evidence type="ECO:0000256" key="9">
    <source>
        <dbReference type="ARBA" id="ARBA00022842"/>
    </source>
</evidence>
<dbReference type="InterPro" id="IPR050092">
    <property type="entry name" value="RNase_H"/>
</dbReference>
<feature type="compositionally biased region" description="Acidic residues" evidence="11">
    <location>
        <begin position="148"/>
        <end position="166"/>
    </location>
</feature>
<evidence type="ECO:0000256" key="4">
    <source>
        <dbReference type="ARBA" id="ARBA00012180"/>
    </source>
</evidence>
<keyword evidence="9 10" id="KW-0460">Magnesium</keyword>
<evidence type="ECO:0000256" key="8">
    <source>
        <dbReference type="ARBA" id="ARBA00022801"/>
    </source>
</evidence>
<dbReference type="OrthoDB" id="407198at2759"/>
<keyword evidence="7 10" id="KW-0255">Endonuclease</keyword>
<evidence type="ECO:0000256" key="7">
    <source>
        <dbReference type="ARBA" id="ARBA00022759"/>
    </source>
</evidence>
<dbReference type="SUPFAM" id="SSF53098">
    <property type="entry name" value="Ribonuclease H-like"/>
    <property type="match status" value="1"/>
</dbReference>
<comment type="catalytic activity">
    <reaction evidence="1 10">
        <text>Endonucleolytic cleavage to 5'-phosphomonoester.</text>
        <dbReference type="EC" id="3.1.26.4"/>
    </reaction>
</comment>
<keyword evidence="14" id="KW-1185">Reference proteome</keyword>
<keyword evidence="5 10" id="KW-0540">Nuclease</keyword>
<dbReference type="GO" id="GO:0004523">
    <property type="term" value="F:RNA-DNA hybrid ribonuclease activity"/>
    <property type="evidence" value="ECO:0007669"/>
    <property type="project" value="UniProtKB-UniRule"/>
</dbReference>
<name>A0A084GFL9_PSEDA</name>
<dbReference type="InterPro" id="IPR037056">
    <property type="entry name" value="RNase_H1_N_sf"/>
</dbReference>
<dbReference type="PIRSF" id="PIRSF036852">
    <property type="entry name" value="Ribonuclease_H1_euk"/>
    <property type="match status" value="1"/>
</dbReference>
<dbReference type="Proteomes" id="UP000028545">
    <property type="component" value="Unassembled WGS sequence"/>
</dbReference>
<dbReference type="SUPFAM" id="SSF55658">
    <property type="entry name" value="L9 N-domain-like"/>
    <property type="match status" value="2"/>
</dbReference>
<evidence type="ECO:0000256" key="6">
    <source>
        <dbReference type="ARBA" id="ARBA00022723"/>
    </source>
</evidence>
<dbReference type="OMA" id="ELWYGLY"/>
<dbReference type="InterPro" id="IPR012337">
    <property type="entry name" value="RNaseH-like_sf"/>
</dbReference>
<dbReference type="InterPro" id="IPR017067">
    <property type="entry name" value="RNase_H1_euk"/>
</dbReference>
<dbReference type="EC" id="3.1.26.4" evidence="4 10"/>
<protein>
    <recommendedName>
        <fullName evidence="4 10">Ribonuclease H</fullName>
        <shortName evidence="10">RNase H</shortName>
        <ecNumber evidence="4 10">3.1.26.4</ecNumber>
    </recommendedName>
</protein>
<evidence type="ECO:0000256" key="3">
    <source>
        <dbReference type="ARBA" id="ARBA00005300"/>
    </source>
</evidence>
<comment type="caution">
    <text evidence="13">The sequence shown here is derived from an EMBL/GenBank/DDBJ whole genome shotgun (WGS) entry which is preliminary data.</text>
</comment>
<dbReference type="GO" id="GO:0043137">
    <property type="term" value="P:DNA replication, removal of RNA primer"/>
    <property type="evidence" value="ECO:0007669"/>
    <property type="project" value="TreeGrafter"/>
</dbReference>
<gene>
    <name evidence="13" type="ORF">SAPIO_CDS0991</name>
</gene>
<keyword evidence="6 10" id="KW-0479">Metal-binding</keyword>
<dbReference type="EMBL" id="JOWA01000044">
    <property type="protein sequence ID" value="KEZ46131.1"/>
    <property type="molecule type" value="Genomic_DNA"/>
</dbReference>
<evidence type="ECO:0000259" key="12">
    <source>
        <dbReference type="PROSITE" id="PS50879"/>
    </source>
</evidence>
<dbReference type="PANTHER" id="PTHR10642:SF26">
    <property type="entry name" value="RIBONUCLEASE H1"/>
    <property type="match status" value="1"/>
</dbReference>
<dbReference type="CDD" id="cd09280">
    <property type="entry name" value="RNase_HI_eukaryote_like"/>
    <property type="match status" value="1"/>
</dbReference>
<proteinExistence type="inferred from homology"/>